<dbReference type="CDD" id="cd23507">
    <property type="entry name" value="hydrophobin_I"/>
    <property type="match status" value="1"/>
</dbReference>
<proteinExistence type="inferred from homology"/>
<organism evidence="8 9">
    <name type="scientific">Obba rivulosa</name>
    <dbReference type="NCBI Taxonomy" id="1052685"/>
    <lineage>
        <taxon>Eukaryota</taxon>
        <taxon>Fungi</taxon>
        <taxon>Dikarya</taxon>
        <taxon>Basidiomycota</taxon>
        <taxon>Agaricomycotina</taxon>
        <taxon>Agaricomycetes</taxon>
        <taxon>Polyporales</taxon>
        <taxon>Gelatoporiaceae</taxon>
        <taxon>Obba</taxon>
    </lineage>
</organism>
<name>A0A8E2AW30_9APHY</name>
<dbReference type="EMBL" id="KV722433">
    <property type="protein sequence ID" value="OCH89174.1"/>
    <property type="molecule type" value="Genomic_DNA"/>
</dbReference>
<accession>A0A8E2AW30</accession>
<evidence type="ECO:0000256" key="4">
    <source>
        <dbReference type="ARBA" id="ARBA00022525"/>
    </source>
</evidence>
<evidence type="ECO:0000256" key="3">
    <source>
        <dbReference type="ARBA" id="ARBA00022512"/>
    </source>
</evidence>
<keyword evidence="5 7" id="KW-0732">Signal</keyword>
<evidence type="ECO:0000256" key="5">
    <source>
        <dbReference type="ARBA" id="ARBA00022729"/>
    </source>
</evidence>
<evidence type="ECO:0000256" key="1">
    <source>
        <dbReference type="ARBA" id="ARBA00004191"/>
    </source>
</evidence>
<dbReference type="PROSITE" id="PS00956">
    <property type="entry name" value="HYDROPHOBIN"/>
    <property type="match status" value="1"/>
</dbReference>
<evidence type="ECO:0000313" key="9">
    <source>
        <dbReference type="Proteomes" id="UP000250043"/>
    </source>
</evidence>
<comment type="subcellular location">
    <subcellularLocation>
        <location evidence="1 7">Secreted</location>
        <location evidence="1 7">Cell wall</location>
    </subcellularLocation>
</comment>
<keyword evidence="3 7" id="KW-0134">Cell wall</keyword>
<evidence type="ECO:0000256" key="2">
    <source>
        <dbReference type="ARBA" id="ARBA00010446"/>
    </source>
</evidence>
<keyword evidence="6 7" id="KW-1015">Disulfide bond</keyword>
<comment type="similarity">
    <text evidence="2 7">Belongs to the fungal hydrophobin family.</text>
</comment>
<keyword evidence="4 7" id="KW-0964">Secreted</keyword>
<dbReference type="InterPro" id="IPR019778">
    <property type="entry name" value="Class_I_Hydrophobin_CS"/>
</dbReference>
<dbReference type="OrthoDB" id="2801305at2759"/>
<dbReference type="Proteomes" id="UP000250043">
    <property type="component" value="Unassembled WGS sequence"/>
</dbReference>
<protein>
    <recommendedName>
        <fullName evidence="7">Hydrophobin</fullName>
    </recommendedName>
</protein>
<evidence type="ECO:0000256" key="6">
    <source>
        <dbReference type="ARBA" id="ARBA00023157"/>
    </source>
</evidence>
<dbReference type="AlphaFoldDB" id="A0A8E2AW30"/>
<dbReference type="SMART" id="SM00075">
    <property type="entry name" value="HYDRO"/>
    <property type="match status" value="1"/>
</dbReference>
<dbReference type="GO" id="GO:0009277">
    <property type="term" value="C:fungal-type cell wall"/>
    <property type="evidence" value="ECO:0007669"/>
    <property type="project" value="InterPro"/>
</dbReference>
<feature type="chain" id="PRO_5034324790" description="Hydrophobin" evidence="7">
    <location>
        <begin position="21"/>
        <end position="133"/>
    </location>
</feature>
<dbReference type="GO" id="GO:0005199">
    <property type="term" value="F:structural constituent of cell wall"/>
    <property type="evidence" value="ECO:0007669"/>
    <property type="project" value="InterPro"/>
</dbReference>
<evidence type="ECO:0000256" key="7">
    <source>
        <dbReference type="RuleBase" id="RU365009"/>
    </source>
</evidence>
<gene>
    <name evidence="8" type="ORF">OBBRIDRAFT_36355</name>
</gene>
<dbReference type="Pfam" id="PF01185">
    <property type="entry name" value="Hydrophobin"/>
    <property type="match status" value="1"/>
</dbReference>
<feature type="signal peptide" evidence="7">
    <location>
        <begin position="1"/>
        <end position="20"/>
    </location>
</feature>
<evidence type="ECO:0000313" key="8">
    <source>
        <dbReference type="EMBL" id="OCH89174.1"/>
    </source>
</evidence>
<reference evidence="8 9" key="1">
    <citation type="submission" date="2016-07" db="EMBL/GenBank/DDBJ databases">
        <title>Draft genome of the white-rot fungus Obba rivulosa 3A-2.</title>
        <authorList>
            <consortium name="DOE Joint Genome Institute"/>
            <person name="Miettinen O."/>
            <person name="Riley R."/>
            <person name="Acob R."/>
            <person name="Barry K."/>
            <person name="Cullen D."/>
            <person name="De Vries R."/>
            <person name="Hainaut M."/>
            <person name="Hatakka A."/>
            <person name="Henrissat B."/>
            <person name="Hilden K."/>
            <person name="Kuo R."/>
            <person name="Labutti K."/>
            <person name="Lipzen A."/>
            <person name="Makela M.R."/>
            <person name="Sandor L."/>
            <person name="Spatafora J.W."/>
            <person name="Grigoriev I.V."/>
            <person name="Hibbett D.S."/>
        </authorList>
    </citation>
    <scope>NUCLEOTIDE SEQUENCE [LARGE SCALE GENOMIC DNA]</scope>
    <source>
        <strain evidence="8 9">3A-2</strain>
    </source>
</reference>
<sequence>MFSRVSSILLVFYLALLAVATPWGAPTTTKVTPTVTITVTAPGPTVTEPANQCTTGPIQCCDSTETSSSPAAANLLGLLGIVLEGVDVLLGIDCSPITVIGVGTGSSCSATTVCCEDNAVGGLISIGCIPVIL</sequence>
<keyword evidence="9" id="KW-1185">Reference proteome</keyword>
<dbReference type="InterPro" id="IPR001338">
    <property type="entry name" value="Class_I_Hydrophobin"/>
</dbReference>